<proteinExistence type="predicted"/>
<organism evidence="1 2">
    <name type="scientific">Cryomorpha ignava</name>
    <dbReference type="NCBI Taxonomy" id="101383"/>
    <lineage>
        <taxon>Bacteria</taxon>
        <taxon>Pseudomonadati</taxon>
        <taxon>Bacteroidota</taxon>
        <taxon>Flavobacteriia</taxon>
        <taxon>Flavobacteriales</taxon>
        <taxon>Cryomorphaceae</taxon>
        <taxon>Cryomorpha</taxon>
    </lineage>
</organism>
<gene>
    <name evidence="1" type="ORF">G3O08_19060</name>
</gene>
<dbReference type="AlphaFoldDB" id="A0A7K3WVR3"/>
<protein>
    <submittedName>
        <fullName evidence="1">Uncharacterized protein</fullName>
    </submittedName>
</protein>
<name>A0A7K3WVR3_9FLAO</name>
<evidence type="ECO:0000313" key="1">
    <source>
        <dbReference type="EMBL" id="NEN25596.1"/>
    </source>
</evidence>
<comment type="caution">
    <text evidence="1">The sequence shown here is derived from an EMBL/GenBank/DDBJ whole genome shotgun (WGS) entry which is preliminary data.</text>
</comment>
<dbReference type="RefSeq" id="WP_163287046.1">
    <property type="nucleotide sequence ID" value="NZ_JAAGVY010000062.1"/>
</dbReference>
<reference evidence="1 2" key="1">
    <citation type="submission" date="2020-02" db="EMBL/GenBank/DDBJ databases">
        <title>Out from the shadows clarifying the taxonomy of the family Cryomorphaceae and related taxa by utilizing the GTDB taxonomic framework.</title>
        <authorList>
            <person name="Bowman J.P."/>
        </authorList>
    </citation>
    <scope>NUCLEOTIDE SEQUENCE [LARGE SCALE GENOMIC DNA]</scope>
    <source>
        <strain evidence="1 2">QSSC 1-22</strain>
    </source>
</reference>
<dbReference type="Proteomes" id="UP000486602">
    <property type="component" value="Unassembled WGS sequence"/>
</dbReference>
<evidence type="ECO:0000313" key="2">
    <source>
        <dbReference type="Proteomes" id="UP000486602"/>
    </source>
</evidence>
<sequence>MTINQKITSVLFMKETIDRVKQQFNKGPQIIPLEEFDITFRLYKPTNFNINLEVPIKMPIEGTSEDVDFGELGKGIKRSMVMFWKPIGFYTLKRNLLSSDDIELNILKEYEDSLDSLRQQNKISSSIKINKLSLKENALIAGFSKETSLRAAKNEDCFSFISNGLLLDIYMTDEGYPEVFLDDKYETQGAIVKYRLYDNPAGIDPIVNYKELFDKMYSMSLLTAHGKSI</sequence>
<dbReference type="EMBL" id="JAAGVY010000062">
    <property type="protein sequence ID" value="NEN25596.1"/>
    <property type="molecule type" value="Genomic_DNA"/>
</dbReference>
<accession>A0A7K3WVR3</accession>
<keyword evidence="2" id="KW-1185">Reference proteome</keyword>